<dbReference type="GO" id="GO:0022857">
    <property type="term" value="F:transmembrane transporter activity"/>
    <property type="evidence" value="ECO:0007669"/>
    <property type="project" value="InterPro"/>
</dbReference>
<name>A0A2U1K6F9_9BACI</name>
<dbReference type="PANTHER" id="PTHR23531:SF2">
    <property type="entry name" value="PERMEASE"/>
    <property type="match status" value="1"/>
</dbReference>
<reference evidence="8 9" key="1">
    <citation type="submission" date="2018-04" db="EMBL/GenBank/DDBJ databases">
        <title>Camelliibacillus theae gen. nov., sp. nov., isolated from Pu'er tea.</title>
        <authorList>
            <person name="Niu L."/>
        </authorList>
    </citation>
    <scope>NUCLEOTIDE SEQUENCE [LARGE SCALE GENOMIC DNA]</scope>
    <source>
        <strain evidence="8 9">T8</strain>
    </source>
</reference>
<dbReference type="Gene3D" id="1.20.1250.20">
    <property type="entry name" value="MFS general substrate transporter like domains"/>
    <property type="match status" value="1"/>
</dbReference>
<dbReference type="InterPro" id="IPR011701">
    <property type="entry name" value="MFS"/>
</dbReference>
<feature type="transmembrane region" description="Helical" evidence="6">
    <location>
        <begin position="147"/>
        <end position="171"/>
    </location>
</feature>
<feature type="transmembrane region" description="Helical" evidence="6">
    <location>
        <begin position="121"/>
        <end position="140"/>
    </location>
</feature>
<dbReference type="InterPro" id="IPR020846">
    <property type="entry name" value="MFS_dom"/>
</dbReference>
<keyword evidence="4 6" id="KW-1133">Transmembrane helix</keyword>
<dbReference type="OrthoDB" id="9814001at2"/>
<evidence type="ECO:0000256" key="1">
    <source>
        <dbReference type="ARBA" id="ARBA00004651"/>
    </source>
</evidence>
<feature type="transmembrane region" description="Helical" evidence="6">
    <location>
        <begin position="177"/>
        <end position="197"/>
    </location>
</feature>
<dbReference type="CDD" id="cd17489">
    <property type="entry name" value="MFS_YfcJ_like"/>
    <property type="match status" value="1"/>
</dbReference>
<feature type="transmembrane region" description="Helical" evidence="6">
    <location>
        <begin position="367"/>
        <end position="388"/>
    </location>
</feature>
<dbReference type="SUPFAM" id="SSF103473">
    <property type="entry name" value="MFS general substrate transporter"/>
    <property type="match status" value="1"/>
</dbReference>
<feature type="transmembrane region" description="Helical" evidence="6">
    <location>
        <begin position="218"/>
        <end position="239"/>
    </location>
</feature>
<keyword evidence="3 6" id="KW-0812">Transmembrane</keyword>
<evidence type="ECO:0000313" key="8">
    <source>
        <dbReference type="EMBL" id="PWA13107.1"/>
    </source>
</evidence>
<protein>
    <submittedName>
        <fullName evidence="8">MFS transporter</fullName>
    </submittedName>
</protein>
<feature type="domain" description="Major facilitator superfamily (MFS) profile" evidence="7">
    <location>
        <begin position="22"/>
        <end position="392"/>
    </location>
</feature>
<feature type="transmembrane region" description="Helical" evidence="6">
    <location>
        <begin position="23"/>
        <end position="44"/>
    </location>
</feature>
<comment type="subcellular location">
    <subcellularLocation>
        <location evidence="1">Cell membrane</location>
        <topology evidence="1">Multi-pass membrane protein</topology>
    </subcellularLocation>
</comment>
<feature type="transmembrane region" description="Helical" evidence="6">
    <location>
        <begin position="88"/>
        <end position="115"/>
    </location>
</feature>
<evidence type="ECO:0000256" key="3">
    <source>
        <dbReference type="ARBA" id="ARBA00022692"/>
    </source>
</evidence>
<dbReference type="GO" id="GO:0005886">
    <property type="term" value="C:plasma membrane"/>
    <property type="evidence" value="ECO:0007669"/>
    <property type="project" value="UniProtKB-SubCell"/>
</dbReference>
<dbReference type="Pfam" id="PF07690">
    <property type="entry name" value="MFS_1"/>
    <property type="match status" value="1"/>
</dbReference>
<keyword evidence="2" id="KW-0813">Transport</keyword>
<evidence type="ECO:0000256" key="2">
    <source>
        <dbReference type="ARBA" id="ARBA00022448"/>
    </source>
</evidence>
<evidence type="ECO:0000313" key="9">
    <source>
        <dbReference type="Proteomes" id="UP000245998"/>
    </source>
</evidence>
<evidence type="ECO:0000256" key="5">
    <source>
        <dbReference type="ARBA" id="ARBA00023136"/>
    </source>
</evidence>
<evidence type="ECO:0000256" key="6">
    <source>
        <dbReference type="SAM" id="Phobius"/>
    </source>
</evidence>
<comment type="caution">
    <text evidence="8">The sequence shown here is derived from an EMBL/GenBank/DDBJ whole genome shotgun (WGS) entry which is preliminary data.</text>
</comment>
<dbReference type="AlphaFoldDB" id="A0A2U1K6F9"/>
<evidence type="ECO:0000256" key="4">
    <source>
        <dbReference type="ARBA" id="ARBA00022989"/>
    </source>
</evidence>
<dbReference type="RefSeq" id="WP_116553393.1">
    <property type="nucleotide sequence ID" value="NZ_QCZG01000003.1"/>
</dbReference>
<dbReference type="InterPro" id="IPR036259">
    <property type="entry name" value="MFS_trans_sf"/>
</dbReference>
<feature type="transmembrane region" description="Helical" evidence="6">
    <location>
        <begin position="306"/>
        <end position="329"/>
    </location>
</feature>
<gene>
    <name evidence="8" type="ORF">DCC39_02980</name>
</gene>
<keyword evidence="5 6" id="KW-0472">Membrane</keyword>
<accession>A0A2U1K6F9</accession>
<dbReference type="PANTHER" id="PTHR23531">
    <property type="entry name" value="QUINOLENE RESISTANCE PROTEIN NORA"/>
    <property type="match status" value="1"/>
</dbReference>
<dbReference type="PROSITE" id="PS50850">
    <property type="entry name" value="MFS"/>
    <property type="match status" value="1"/>
</dbReference>
<feature type="transmembrane region" description="Helical" evidence="6">
    <location>
        <begin position="56"/>
        <end position="76"/>
    </location>
</feature>
<sequence>MDSQSKHSAEVHPSLQKIWTRDFLFVCLANFFIFLGFQMTLPTIPLFVEELGGNDFLIGLVVGIFTFSALLIRPWAGHALETKGRRFIYLLGLLIFVVSVSSFSIASSLFFLFALRIIQGAGWGLSTTAGGTVATDLIPVKRRGEGIGYFGLSGNIAMAFGPSVGLALVQILDFPKLFLICGGLGATAFILAAFMKYRPIDPNVEKPKKKWDVYEKAAIKPASLLLFITVTFGGIATFLPLYTKQNDIPGIELYFFFFAISLMLSRAFAGKIFDRRGLKAVFIPGTLLIVIAMLLLTFLVNQWMLILAAILYGVGFGSVQPALQAWAINSAPANRKGMANATFFSFFDLGVGFGAMFFGFISKWFGYSTIYACGAISVCLSILLYLFYARTKEAA</sequence>
<dbReference type="InterPro" id="IPR052714">
    <property type="entry name" value="MFS_Exporter"/>
</dbReference>
<dbReference type="Proteomes" id="UP000245998">
    <property type="component" value="Unassembled WGS sequence"/>
</dbReference>
<keyword evidence="9" id="KW-1185">Reference proteome</keyword>
<dbReference type="EMBL" id="QCZG01000003">
    <property type="protein sequence ID" value="PWA13107.1"/>
    <property type="molecule type" value="Genomic_DNA"/>
</dbReference>
<organism evidence="8 9">
    <name type="scientific">Pueribacillus theae</name>
    <dbReference type="NCBI Taxonomy" id="2171751"/>
    <lineage>
        <taxon>Bacteria</taxon>
        <taxon>Bacillati</taxon>
        <taxon>Bacillota</taxon>
        <taxon>Bacilli</taxon>
        <taxon>Bacillales</taxon>
        <taxon>Bacillaceae</taxon>
        <taxon>Pueribacillus</taxon>
    </lineage>
</organism>
<evidence type="ECO:0000259" key="7">
    <source>
        <dbReference type="PROSITE" id="PS50850"/>
    </source>
</evidence>
<feature type="transmembrane region" description="Helical" evidence="6">
    <location>
        <begin position="281"/>
        <end position="300"/>
    </location>
</feature>
<feature type="transmembrane region" description="Helical" evidence="6">
    <location>
        <begin position="341"/>
        <end position="361"/>
    </location>
</feature>
<feature type="transmembrane region" description="Helical" evidence="6">
    <location>
        <begin position="251"/>
        <end position="269"/>
    </location>
</feature>
<proteinExistence type="predicted"/>